<evidence type="ECO:0000313" key="2">
    <source>
        <dbReference type="EMBL" id="TGO73913.1"/>
    </source>
</evidence>
<keyword evidence="3" id="KW-1185">Reference proteome</keyword>
<dbReference type="AlphaFoldDB" id="A0A4Z1JXQ1"/>
<accession>A0A4Z1JXQ1</accession>
<feature type="region of interest" description="Disordered" evidence="1">
    <location>
        <begin position="1"/>
        <end position="103"/>
    </location>
</feature>
<feature type="compositionally biased region" description="Polar residues" evidence="1">
    <location>
        <begin position="1"/>
        <end position="10"/>
    </location>
</feature>
<comment type="caution">
    <text evidence="2">The sequence shown here is derived from an EMBL/GenBank/DDBJ whole genome shotgun (WGS) entry which is preliminary data.</text>
</comment>
<reference evidence="2 3" key="1">
    <citation type="submission" date="2017-12" db="EMBL/GenBank/DDBJ databases">
        <title>Comparative genomics of Botrytis spp.</title>
        <authorList>
            <person name="Valero-Jimenez C.A."/>
            <person name="Tapia P."/>
            <person name="Veloso J."/>
            <person name="Silva-Moreno E."/>
            <person name="Staats M."/>
            <person name="Valdes J.H."/>
            <person name="Van Kan J.A.L."/>
        </authorList>
    </citation>
    <scope>NUCLEOTIDE SEQUENCE [LARGE SCALE GENOMIC DNA]</scope>
    <source>
        <strain evidence="2 3">Be9601</strain>
    </source>
</reference>
<gene>
    <name evidence="2" type="ORF">BELL_0321g00040</name>
</gene>
<dbReference type="Proteomes" id="UP000297229">
    <property type="component" value="Unassembled WGS sequence"/>
</dbReference>
<feature type="region of interest" description="Disordered" evidence="1">
    <location>
        <begin position="412"/>
        <end position="441"/>
    </location>
</feature>
<feature type="compositionally biased region" description="Basic and acidic residues" evidence="1">
    <location>
        <begin position="430"/>
        <end position="441"/>
    </location>
</feature>
<sequence length="471" mass="52714">MDSPTTDSFMNLQTLLLDTPLPTSSNPTPPPTPQKAIHPTHETKSAIQSPDPKSTNSEQYPRASRQPAYTSFSSLGLREPAGPKRVETSSQEGLDTASSPPTAMQQIKSVLGIEPPQKVSGIWCRELYIFLNTLNSIPFLTTFAKANQNDPSSFSYQSDPYFIKASVTRSTILVLKMLFSKHPSKAPDQLELHKAALLYHKQKHTLPPMQQIQKPPVHSPEESIQQNAGVSPNTQISIGNIFQDGIPSLPVMYLPEHHLVRLRELRTQRAHTILSSTVERQQVGESQRVETSENVEKRTLVQENQLLKTNIVTHKTSVHISNLFRAHFHKPNIRTFSNRLFSKPPKVEIEEKSNTHIKEATEAATETESTPPAPLNDSNWPLPAPENSSTCNLADRASAEQYHDFSENTITVGEDNKDESHCHNSQSTKISEKVTEEKHELDIGPSEASRIKLYQAWKRRILDLSGAKEVE</sequence>
<feature type="compositionally biased region" description="Low complexity" evidence="1">
    <location>
        <begin position="11"/>
        <end position="26"/>
    </location>
</feature>
<protein>
    <submittedName>
        <fullName evidence="2">Uncharacterized protein</fullName>
    </submittedName>
</protein>
<name>A0A4Z1JXQ1_9HELO</name>
<feature type="compositionally biased region" description="Polar residues" evidence="1">
    <location>
        <begin position="45"/>
        <end position="59"/>
    </location>
</feature>
<proteinExistence type="predicted"/>
<evidence type="ECO:0000313" key="3">
    <source>
        <dbReference type="Proteomes" id="UP000297229"/>
    </source>
</evidence>
<organism evidence="2 3">
    <name type="scientific">Botrytis elliptica</name>
    <dbReference type="NCBI Taxonomy" id="278938"/>
    <lineage>
        <taxon>Eukaryota</taxon>
        <taxon>Fungi</taxon>
        <taxon>Dikarya</taxon>
        <taxon>Ascomycota</taxon>
        <taxon>Pezizomycotina</taxon>
        <taxon>Leotiomycetes</taxon>
        <taxon>Helotiales</taxon>
        <taxon>Sclerotiniaceae</taxon>
        <taxon>Botrytis</taxon>
    </lineage>
</organism>
<feature type="region of interest" description="Disordered" evidence="1">
    <location>
        <begin position="361"/>
        <end position="391"/>
    </location>
</feature>
<evidence type="ECO:0000256" key="1">
    <source>
        <dbReference type="SAM" id="MobiDB-lite"/>
    </source>
</evidence>
<dbReference type="EMBL" id="PQXM01000319">
    <property type="protein sequence ID" value="TGO73913.1"/>
    <property type="molecule type" value="Genomic_DNA"/>
</dbReference>
<feature type="compositionally biased region" description="Polar residues" evidence="1">
    <location>
        <begin position="88"/>
        <end position="103"/>
    </location>
</feature>